<dbReference type="Proteomes" id="UP001431784">
    <property type="component" value="Unassembled WGS sequence"/>
</dbReference>
<dbReference type="Pfam" id="PF07729">
    <property type="entry name" value="FCD"/>
    <property type="match status" value="1"/>
</dbReference>
<reference evidence="5" key="1">
    <citation type="submission" date="2023-02" db="EMBL/GenBank/DDBJ databases">
        <title>Description of Roseinatronobacter alkalisoli sp. nov., an alkaliphilic bacerium isolated from soda soil.</title>
        <authorList>
            <person name="Wei W."/>
        </authorList>
    </citation>
    <scope>NUCLEOTIDE SEQUENCE</scope>
    <source>
        <strain evidence="5">HJB301</strain>
    </source>
</reference>
<dbReference type="InterPro" id="IPR008920">
    <property type="entry name" value="TF_FadR/GntR_C"/>
</dbReference>
<comment type="caution">
    <text evidence="5">The sequence shown here is derived from an EMBL/GenBank/DDBJ whole genome shotgun (WGS) entry which is preliminary data.</text>
</comment>
<name>A0ABT5TAA5_9RHOB</name>
<dbReference type="InterPro" id="IPR036388">
    <property type="entry name" value="WH-like_DNA-bd_sf"/>
</dbReference>
<dbReference type="PROSITE" id="PS50949">
    <property type="entry name" value="HTH_GNTR"/>
    <property type="match status" value="1"/>
</dbReference>
<dbReference type="PANTHER" id="PTHR43537:SF49">
    <property type="entry name" value="TRANSCRIPTIONAL REGULATORY PROTEIN"/>
    <property type="match status" value="1"/>
</dbReference>
<evidence type="ECO:0000256" key="3">
    <source>
        <dbReference type="ARBA" id="ARBA00023163"/>
    </source>
</evidence>
<evidence type="ECO:0000256" key="2">
    <source>
        <dbReference type="ARBA" id="ARBA00023125"/>
    </source>
</evidence>
<dbReference type="RefSeq" id="WP_274352721.1">
    <property type="nucleotide sequence ID" value="NZ_JAQZSM010000012.1"/>
</dbReference>
<dbReference type="Gene3D" id="1.20.120.530">
    <property type="entry name" value="GntR ligand-binding domain-like"/>
    <property type="match status" value="1"/>
</dbReference>
<sequence>MMDGTESNRQGARTHALRAQIALRQRILNGEYPGGTRLYEVSLAEELDISRTPVREALSRLAEEGLLVRTRAGGFVVRSFAVADVLDMIELRGVLEGTAARLAAERGVCSEKMAGIRCILAQLDSCFGANPEDADLERYSQLNDEFHYMLARLAGSKVLEEEIARVVRLPFAAPSAFLPYKTQIEALVSTLAPAHAQHHAMIDAIAARQGARAEALAREHTGAARANIQQIFVTDIGQAPPLAALGLVVG</sequence>
<keyword evidence="6" id="KW-1185">Reference proteome</keyword>
<keyword evidence="3" id="KW-0804">Transcription</keyword>
<dbReference type="Pfam" id="PF00392">
    <property type="entry name" value="GntR"/>
    <property type="match status" value="1"/>
</dbReference>
<dbReference type="CDD" id="cd07377">
    <property type="entry name" value="WHTH_GntR"/>
    <property type="match status" value="1"/>
</dbReference>
<dbReference type="InterPro" id="IPR000524">
    <property type="entry name" value="Tscrpt_reg_HTH_GntR"/>
</dbReference>
<dbReference type="EMBL" id="JAQZSM010000012">
    <property type="protein sequence ID" value="MDD7972041.1"/>
    <property type="molecule type" value="Genomic_DNA"/>
</dbReference>
<dbReference type="SUPFAM" id="SSF46785">
    <property type="entry name" value="Winged helix' DNA-binding domain"/>
    <property type="match status" value="1"/>
</dbReference>
<evidence type="ECO:0000259" key="4">
    <source>
        <dbReference type="PROSITE" id="PS50949"/>
    </source>
</evidence>
<organism evidence="5 6">
    <name type="scientific">Roseinatronobacter alkalisoli</name>
    <dbReference type="NCBI Taxonomy" id="3028235"/>
    <lineage>
        <taxon>Bacteria</taxon>
        <taxon>Pseudomonadati</taxon>
        <taxon>Pseudomonadota</taxon>
        <taxon>Alphaproteobacteria</taxon>
        <taxon>Rhodobacterales</taxon>
        <taxon>Paracoccaceae</taxon>
        <taxon>Roseinatronobacter</taxon>
    </lineage>
</organism>
<proteinExistence type="predicted"/>
<dbReference type="SMART" id="SM00895">
    <property type="entry name" value="FCD"/>
    <property type="match status" value="1"/>
</dbReference>
<dbReference type="SMART" id="SM00345">
    <property type="entry name" value="HTH_GNTR"/>
    <property type="match status" value="1"/>
</dbReference>
<dbReference type="Gene3D" id="1.10.10.10">
    <property type="entry name" value="Winged helix-like DNA-binding domain superfamily/Winged helix DNA-binding domain"/>
    <property type="match status" value="1"/>
</dbReference>
<evidence type="ECO:0000313" key="6">
    <source>
        <dbReference type="Proteomes" id="UP001431784"/>
    </source>
</evidence>
<dbReference type="InterPro" id="IPR036390">
    <property type="entry name" value="WH_DNA-bd_sf"/>
</dbReference>
<evidence type="ECO:0000313" key="5">
    <source>
        <dbReference type="EMBL" id="MDD7972041.1"/>
    </source>
</evidence>
<keyword evidence="1" id="KW-0805">Transcription regulation</keyword>
<dbReference type="InterPro" id="IPR011711">
    <property type="entry name" value="GntR_C"/>
</dbReference>
<evidence type="ECO:0000256" key="1">
    <source>
        <dbReference type="ARBA" id="ARBA00023015"/>
    </source>
</evidence>
<gene>
    <name evidence="5" type="ORF">PUT78_13125</name>
</gene>
<dbReference type="PANTHER" id="PTHR43537">
    <property type="entry name" value="TRANSCRIPTIONAL REGULATOR, GNTR FAMILY"/>
    <property type="match status" value="1"/>
</dbReference>
<dbReference type="SUPFAM" id="SSF48008">
    <property type="entry name" value="GntR ligand-binding domain-like"/>
    <property type="match status" value="1"/>
</dbReference>
<protein>
    <submittedName>
        <fullName evidence="5">GntR family transcriptional regulator</fullName>
    </submittedName>
</protein>
<keyword evidence="2" id="KW-0238">DNA-binding</keyword>
<feature type="domain" description="HTH gntR-type" evidence="4">
    <location>
        <begin position="13"/>
        <end position="80"/>
    </location>
</feature>
<accession>A0ABT5TAA5</accession>
<dbReference type="PRINTS" id="PR00035">
    <property type="entry name" value="HTHGNTR"/>
</dbReference>